<evidence type="ECO:0000313" key="3">
    <source>
        <dbReference type="EMBL" id="KAK0044520.1"/>
    </source>
</evidence>
<feature type="region of interest" description="Disordered" evidence="2">
    <location>
        <begin position="533"/>
        <end position="558"/>
    </location>
</feature>
<feature type="compositionally biased region" description="Low complexity" evidence="2">
    <location>
        <begin position="590"/>
        <end position="608"/>
    </location>
</feature>
<accession>A0AAD8B0S2</accession>
<protein>
    <submittedName>
        <fullName evidence="3">Uncharacterized protein</fullName>
    </submittedName>
</protein>
<dbReference type="EMBL" id="JASAOG010000196">
    <property type="protein sequence ID" value="KAK0044520.1"/>
    <property type="molecule type" value="Genomic_DNA"/>
</dbReference>
<reference evidence="3" key="1">
    <citation type="journal article" date="2023" name="PLoS Negl. Trop. Dis.">
        <title>A genome sequence for Biomphalaria pfeifferi, the major vector snail for the human-infecting parasite Schistosoma mansoni.</title>
        <authorList>
            <person name="Bu L."/>
            <person name="Lu L."/>
            <person name="Laidemitt M.R."/>
            <person name="Zhang S.M."/>
            <person name="Mutuku M."/>
            <person name="Mkoji G."/>
            <person name="Steinauer M."/>
            <person name="Loker E.S."/>
        </authorList>
    </citation>
    <scope>NUCLEOTIDE SEQUENCE</scope>
    <source>
        <strain evidence="3">KasaAsao</strain>
    </source>
</reference>
<gene>
    <name evidence="3" type="ORF">Bpfe_026020</name>
</gene>
<dbReference type="Proteomes" id="UP001233172">
    <property type="component" value="Unassembled WGS sequence"/>
</dbReference>
<evidence type="ECO:0000313" key="4">
    <source>
        <dbReference type="Proteomes" id="UP001233172"/>
    </source>
</evidence>
<evidence type="ECO:0000256" key="1">
    <source>
        <dbReference type="SAM" id="Coils"/>
    </source>
</evidence>
<keyword evidence="1" id="KW-0175">Coiled coil</keyword>
<dbReference type="AlphaFoldDB" id="A0AAD8B0S2"/>
<sequence length="644" mass="71567">MEFFGFTSSSSNMEPNYAFPETILKGYNTDIINMVPVLDTTVVDTDGGIIQLTALSQLFSVANIRSLGAEFSLMVKKMLDELVSLSEKPFLRHVVVGLVTAAIVYGTLKVNASWNEEIGLDTSLNCATTGINQDLTTRATSHHRAQAMPPPKARKTANNMQVVLKRKPQKERTEVIGDMKLPEYLPTDTELRARSAEAAIGNDANGVSMEAIISSTEQFQRQLGEALGKLDEVRLKLIELENDKNLLLAEIDLRKKIIYRLQNENTSERDKRQQAELKMEMMEIENNQLRQLRKELLLKTSQVERLEKFLREKEEQQERLFDENVVLPRSVATVRAKEFGELQNRVERLESELTLEAINTNSRSQIPPGDGPSVETLRNKNVCSHANSRATSTSTVCKAEPEITSSISRNTFSKANKYPLSFDNRHTQIERNNEELEKTHPKVQSAEAPTELCPINEVSYSNRSQNSKGVIAQLRAFITGANGSGSESEVETTRVEEELYQPSDGQSSVFMSASCGSDSSETEVTVVSNKATYRKSQQRTNPNKRFTKHKRKTASEKDINVSKCLHGSQDTLNDQNGSLSNAVTSCCSETNSQSTSCSRSNSLLSNGSSKKENKDNPEAANTCSSEEPGTESEDSWIVIMPTVG</sequence>
<name>A0AAD8B0S2_BIOPF</name>
<comment type="caution">
    <text evidence="3">The sequence shown here is derived from an EMBL/GenBank/DDBJ whole genome shotgun (WGS) entry which is preliminary data.</text>
</comment>
<keyword evidence="4" id="KW-1185">Reference proteome</keyword>
<feature type="region of interest" description="Disordered" evidence="2">
    <location>
        <begin position="590"/>
        <end position="644"/>
    </location>
</feature>
<organism evidence="3 4">
    <name type="scientific">Biomphalaria pfeifferi</name>
    <name type="common">Bloodfluke planorb</name>
    <name type="synonym">Freshwater snail</name>
    <dbReference type="NCBI Taxonomy" id="112525"/>
    <lineage>
        <taxon>Eukaryota</taxon>
        <taxon>Metazoa</taxon>
        <taxon>Spiralia</taxon>
        <taxon>Lophotrochozoa</taxon>
        <taxon>Mollusca</taxon>
        <taxon>Gastropoda</taxon>
        <taxon>Heterobranchia</taxon>
        <taxon>Euthyneura</taxon>
        <taxon>Panpulmonata</taxon>
        <taxon>Hygrophila</taxon>
        <taxon>Lymnaeoidea</taxon>
        <taxon>Planorbidae</taxon>
        <taxon>Biomphalaria</taxon>
    </lineage>
</organism>
<feature type="coiled-coil region" evidence="1">
    <location>
        <begin position="223"/>
        <end position="323"/>
    </location>
</feature>
<evidence type="ECO:0000256" key="2">
    <source>
        <dbReference type="SAM" id="MobiDB-lite"/>
    </source>
</evidence>
<proteinExistence type="predicted"/>
<reference evidence="3" key="2">
    <citation type="submission" date="2023-04" db="EMBL/GenBank/DDBJ databases">
        <authorList>
            <person name="Bu L."/>
            <person name="Lu L."/>
            <person name="Laidemitt M.R."/>
            <person name="Zhang S.M."/>
            <person name="Mutuku M."/>
            <person name="Mkoji G."/>
            <person name="Steinauer M."/>
            <person name="Loker E.S."/>
        </authorList>
    </citation>
    <scope>NUCLEOTIDE SEQUENCE</scope>
    <source>
        <strain evidence="3">KasaAsao</strain>
        <tissue evidence="3">Whole Snail</tissue>
    </source>
</reference>